<dbReference type="OrthoDB" id="3205825at2759"/>
<feature type="transmembrane region" description="Helical" evidence="2">
    <location>
        <begin position="6"/>
        <end position="24"/>
    </location>
</feature>
<evidence type="ECO:0000256" key="2">
    <source>
        <dbReference type="SAM" id="Phobius"/>
    </source>
</evidence>
<keyword evidence="4" id="KW-1185">Reference proteome</keyword>
<feature type="region of interest" description="Disordered" evidence="1">
    <location>
        <begin position="301"/>
        <end position="322"/>
    </location>
</feature>
<dbReference type="Proteomes" id="UP000184330">
    <property type="component" value="Unassembled WGS sequence"/>
</dbReference>
<sequence>MAQIPDMDIVSVCFGFSLGFFVLTMSKAARQTIAIYQRTHRLLNLYAWMVWTEGIVNVIMAIVSWLYLRGNIQGSFGLFFGLVTLWVLETQCLIQIIANRVGLIMVDKRKARNLKWILFVLVSLINISVYCIWVPARMEVSETFVHVNDIWDRLEKVLYLFIDGALNGYFLYLVRSKLISRGLTKYKPLFNFNAVIVCVSLSMDILIICMMSLPNTFIYVQFHPLAYVVKLNIELSMADLISKIVRNQDRVDNPDSNSQPTELTSNPRNCQSDLKRGTFSFSNSQPTELASNPRNCQSDLKRGTFSFSNSQPTELPSNPRNCQSDLKRDTFSFSNRPAQVSHVYAGKASSDGYPDERDIGTHNTGEGILKTIATVIETADNGDGESVNSSTRQLNVC</sequence>
<evidence type="ECO:0000256" key="1">
    <source>
        <dbReference type="SAM" id="MobiDB-lite"/>
    </source>
</evidence>
<evidence type="ECO:0000313" key="4">
    <source>
        <dbReference type="Proteomes" id="UP000184330"/>
    </source>
</evidence>
<feature type="transmembrane region" description="Helical" evidence="2">
    <location>
        <begin position="156"/>
        <end position="174"/>
    </location>
</feature>
<organism evidence="3 4">
    <name type="scientific">Phialocephala subalpina</name>
    <dbReference type="NCBI Taxonomy" id="576137"/>
    <lineage>
        <taxon>Eukaryota</taxon>
        <taxon>Fungi</taxon>
        <taxon>Dikarya</taxon>
        <taxon>Ascomycota</taxon>
        <taxon>Pezizomycotina</taxon>
        <taxon>Leotiomycetes</taxon>
        <taxon>Helotiales</taxon>
        <taxon>Mollisiaceae</taxon>
        <taxon>Phialocephala</taxon>
        <taxon>Phialocephala fortinii species complex</taxon>
    </lineage>
</organism>
<proteinExistence type="predicted"/>
<reference evidence="3 4" key="1">
    <citation type="submission" date="2016-03" db="EMBL/GenBank/DDBJ databases">
        <authorList>
            <person name="Ploux O."/>
        </authorList>
    </citation>
    <scope>NUCLEOTIDE SEQUENCE [LARGE SCALE GENOMIC DNA]</scope>
    <source>
        <strain evidence="3 4">UAMH 11012</strain>
    </source>
</reference>
<dbReference type="EMBL" id="FJOG01000012">
    <property type="protein sequence ID" value="CZR58788.1"/>
    <property type="molecule type" value="Genomic_DNA"/>
</dbReference>
<keyword evidence="2" id="KW-0472">Membrane</keyword>
<dbReference type="PANTHER" id="PTHR35179">
    <property type="entry name" value="PROTEIN CBG02620"/>
    <property type="match status" value="1"/>
</dbReference>
<feature type="compositionally biased region" description="Polar residues" evidence="1">
    <location>
        <begin position="254"/>
        <end position="269"/>
    </location>
</feature>
<dbReference type="AlphaFoldDB" id="A0A1L7X191"/>
<gene>
    <name evidence="3" type="ORF">PAC_08680</name>
</gene>
<feature type="region of interest" description="Disordered" evidence="1">
    <location>
        <begin position="250"/>
        <end position="269"/>
    </location>
</feature>
<protein>
    <recommendedName>
        <fullName evidence="5">Integral membrane protein</fullName>
    </recommendedName>
</protein>
<feature type="compositionally biased region" description="Polar residues" evidence="1">
    <location>
        <begin position="305"/>
        <end position="322"/>
    </location>
</feature>
<feature type="transmembrane region" description="Helical" evidence="2">
    <location>
        <begin position="194"/>
        <end position="213"/>
    </location>
</feature>
<evidence type="ECO:0008006" key="5">
    <source>
        <dbReference type="Google" id="ProtNLM"/>
    </source>
</evidence>
<keyword evidence="2" id="KW-0812">Transmembrane</keyword>
<accession>A0A1L7X191</accession>
<evidence type="ECO:0000313" key="3">
    <source>
        <dbReference type="EMBL" id="CZR58788.1"/>
    </source>
</evidence>
<feature type="transmembrane region" description="Helical" evidence="2">
    <location>
        <begin position="45"/>
        <end position="68"/>
    </location>
</feature>
<feature type="transmembrane region" description="Helical" evidence="2">
    <location>
        <begin position="74"/>
        <end position="96"/>
    </location>
</feature>
<feature type="transmembrane region" description="Helical" evidence="2">
    <location>
        <begin position="116"/>
        <end position="136"/>
    </location>
</feature>
<keyword evidence="2" id="KW-1133">Transmembrane helix</keyword>
<name>A0A1L7X191_9HELO</name>
<dbReference type="PANTHER" id="PTHR35179:SF1">
    <property type="entry name" value="INTEGRAL MEMBRANE PROTEIN"/>
    <property type="match status" value="1"/>
</dbReference>